<keyword evidence="2" id="KW-1185">Reference proteome</keyword>
<protein>
    <submittedName>
        <fullName evidence="1">Uncharacterized protein</fullName>
    </submittedName>
</protein>
<sequence length="192" mass="21413">MEFSYFSSCRQDSCDNDQELKEAISSSLSNSNNNVDDDGRGDKLGLDYFNLHSLVVSLNKEASVKINSSVDNSCDHDGHKNVSLETSSADNERTELLEKLCLDDFYNPMPLTTFLQRLKRIIYENKTTTTLIMDRTITEKGAIHSDDDIGSQDQGVGNDDELEDDFLETCATVQEEFAGDLLVCTDGQSLDE</sequence>
<dbReference type="AlphaFoldDB" id="B9HC15"/>
<dbReference type="Proteomes" id="UP000006729">
    <property type="component" value="Chromosome 6"/>
</dbReference>
<accession>B9HC15</accession>
<reference evidence="1 2" key="1">
    <citation type="journal article" date="2006" name="Science">
        <title>The genome of black cottonwood, Populus trichocarpa (Torr. &amp; Gray).</title>
        <authorList>
            <person name="Tuskan G.A."/>
            <person name="Difazio S."/>
            <person name="Jansson S."/>
            <person name="Bohlmann J."/>
            <person name="Grigoriev I."/>
            <person name="Hellsten U."/>
            <person name="Putnam N."/>
            <person name="Ralph S."/>
            <person name="Rombauts S."/>
            <person name="Salamov A."/>
            <person name="Schein J."/>
            <person name="Sterck L."/>
            <person name="Aerts A."/>
            <person name="Bhalerao R.R."/>
            <person name="Bhalerao R.P."/>
            <person name="Blaudez D."/>
            <person name="Boerjan W."/>
            <person name="Brun A."/>
            <person name="Brunner A."/>
            <person name="Busov V."/>
            <person name="Campbell M."/>
            <person name="Carlson J."/>
            <person name="Chalot M."/>
            <person name="Chapman J."/>
            <person name="Chen G.L."/>
            <person name="Cooper D."/>
            <person name="Coutinho P.M."/>
            <person name="Couturier J."/>
            <person name="Covert S."/>
            <person name="Cronk Q."/>
            <person name="Cunningham R."/>
            <person name="Davis J."/>
            <person name="Degroeve S."/>
            <person name="Dejardin A."/>
            <person name="Depamphilis C."/>
            <person name="Detter J."/>
            <person name="Dirks B."/>
            <person name="Dubchak I."/>
            <person name="Duplessis S."/>
            <person name="Ehlting J."/>
            <person name="Ellis B."/>
            <person name="Gendler K."/>
            <person name="Goodstein D."/>
            <person name="Gribskov M."/>
            <person name="Grimwood J."/>
            <person name="Groover A."/>
            <person name="Gunter L."/>
            <person name="Hamberger B."/>
            <person name="Heinze B."/>
            <person name="Helariutta Y."/>
            <person name="Henrissat B."/>
            <person name="Holligan D."/>
            <person name="Holt R."/>
            <person name="Huang W."/>
            <person name="Islam-Faridi N."/>
            <person name="Jones S."/>
            <person name="Jones-Rhoades M."/>
            <person name="Jorgensen R."/>
            <person name="Joshi C."/>
            <person name="Kangasjarvi J."/>
            <person name="Karlsson J."/>
            <person name="Kelleher C."/>
            <person name="Kirkpatrick R."/>
            <person name="Kirst M."/>
            <person name="Kohler A."/>
            <person name="Kalluri U."/>
            <person name="Larimer F."/>
            <person name="Leebens-Mack J."/>
            <person name="Leple J.C."/>
            <person name="Locascio P."/>
            <person name="Lou Y."/>
            <person name="Lucas S."/>
            <person name="Martin F."/>
            <person name="Montanini B."/>
            <person name="Napoli C."/>
            <person name="Nelson D.R."/>
            <person name="Nelson C."/>
            <person name="Nieminen K."/>
            <person name="Nilsson O."/>
            <person name="Pereda V."/>
            <person name="Peter G."/>
            <person name="Philippe R."/>
            <person name="Pilate G."/>
            <person name="Poliakov A."/>
            <person name="Razumovskaya J."/>
            <person name="Richardson P."/>
            <person name="Rinaldi C."/>
            <person name="Ritland K."/>
            <person name="Rouze P."/>
            <person name="Ryaboy D."/>
            <person name="Schmutz J."/>
            <person name="Schrader J."/>
            <person name="Segerman B."/>
            <person name="Shin H."/>
            <person name="Siddiqui A."/>
            <person name="Sterky F."/>
            <person name="Terry A."/>
            <person name="Tsai C.J."/>
            <person name="Uberbacher E."/>
            <person name="Unneberg P."/>
            <person name="Vahala J."/>
            <person name="Wall K."/>
            <person name="Wessler S."/>
            <person name="Yang G."/>
            <person name="Yin T."/>
            <person name="Douglas C."/>
            <person name="Marra M."/>
            <person name="Sandberg G."/>
            <person name="Van de Peer Y."/>
            <person name="Rokhsar D."/>
        </authorList>
    </citation>
    <scope>NUCLEOTIDE SEQUENCE [LARGE SCALE GENOMIC DNA]</scope>
    <source>
        <strain evidence="2">cv. Nisqually</strain>
    </source>
</reference>
<dbReference type="EMBL" id="CM009295">
    <property type="protein sequence ID" value="PNT28983.1"/>
    <property type="molecule type" value="Genomic_DNA"/>
</dbReference>
<dbReference type="InParanoid" id="B9HC15"/>
<name>B9HC15_POPTR</name>
<evidence type="ECO:0000313" key="2">
    <source>
        <dbReference type="Proteomes" id="UP000006729"/>
    </source>
</evidence>
<organism evidence="1 2">
    <name type="scientific">Populus trichocarpa</name>
    <name type="common">Western balsam poplar</name>
    <name type="synonym">Populus balsamifera subsp. trichocarpa</name>
    <dbReference type="NCBI Taxonomy" id="3694"/>
    <lineage>
        <taxon>Eukaryota</taxon>
        <taxon>Viridiplantae</taxon>
        <taxon>Streptophyta</taxon>
        <taxon>Embryophyta</taxon>
        <taxon>Tracheophyta</taxon>
        <taxon>Spermatophyta</taxon>
        <taxon>Magnoliopsida</taxon>
        <taxon>eudicotyledons</taxon>
        <taxon>Gunneridae</taxon>
        <taxon>Pentapetalae</taxon>
        <taxon>rosids</taxon>
        <taxon>fabids</taxon>
        <taxon>Malpighiales</taxon>
        <taxon>Salicaceae</taxon>
        <taxon>Saliceae</taxon>
        <taxon>Populus</taxon>
    </lineage>
</organism>
<proteinExistence type="predicted"/>
<gene>
    <name evidence="1" type="ORF">POPTR_006G003300</name>
</gene>
<dbReference type="HOGENOM" id="CLU_1417329_0_0_1"/>
<evidence type="ECO:0000313" key="1">
    <source>
        <dbReference type="EMBL" id="PNT28983.1"/>
    </source>
</evidence>